<dbReference type="GO" id="GO:0004386">
    <property type="term" value="F:helicase activity"/>
    <property type="evidence" value="ECO:0007669"/>
    <property type="project" value="UniProtKB-KW"/>
</dbReference>
<dbReference type="Pfam" id="PF00271">
    <property type="entry name" value="Helicase_C"/>
    <property type="match status" value="1"/>
</dbReference>
<dbReference type="InterPro" id="IPR027417">
    <property type="entry name" value="P-loop_NTPase"/>
</dbReference>
<protein>
    <submittedName>
        <fullName evidence="2">Related to ATP-dependent DNA helicase RecQ</fullName>
    </submittedName>
</protein>
<dbReference type="EMBL" id="HG529577">
    <property type="protein sequence ID" value="CDI53359.1"/>
    <property type="molecule type" value="Genomic_DNA"/>
</dbReference>
<evidence type="ECO:0000259" key="1">
    <source>
        <dbReference type="PROSITE" id="PS51194"/>
    </source>
</evidence>
<reference evidence="2" key="1">
    <citation type="journal article" date="2014" name="Genome Biol. Evol.">
        <title>Gene Loss Rather Than Gene Gain Is Associated with a Host Jump from Monocots to Dicots in the Smut Fungus Melanopsichium pennsylvanicum.</title>
        <authorList>
            <person name="Sharma R."/>
            <person name="Mishra B."/>
            <person name="Runge F."/>
            <person name="Thines M."/>
        </authorList>
    </citation>
    <scope>NUCLEOTIDE SEQUENCE</scope>
    <source>
        <strain evidence="2">4</strain>
    </source>
</reference>
<feature type="domain" description="Helicase C-terminal" evidence="1">
    <location>
        <begin position="3"/>
        <end position="149"/>
    </location>
</feature>
<name>A0A077R8A1_9BASI</name>
<accession>A0A077R8A1</accession>
<evidence type="ECO:0000313" key="2">
    <source>
        <dbReference type="EMBL" id="CDI53359.1"/>
    </source>
</evidence>
<dbReference type="SUPFAM" id="SSF52540">
    <property type="entry name" value="P-loop containing nucleoside triphosphate hydrolases"/>
    <property type="match status" value="1"/>
</dbReference>
<keyword evidence="2" id="KW-0378">Hydrolase</keyword>
<keyword evidence="2" id="KW-0067">ATP-binding</keyword>
<proteinExistence type="predicted"/>
<dbReference type="AlphaFoldDB" id="A0A077R8A1"/>
<dbReference type="InterPro" id="IPR001650">
    <property type="entry name" value="Helicase_C-like"/>
</dbReference>
<organism evidence="2">
    <name type="scientific">Melanopsichium pennsylvanicum 4</name>
    <dbReference type="NCBI Taxonomy" id="1398559"/>
    <lineage>
        <taxon>Eukaryota</taxon>
        <taxon>Fungi</taxon>
        <taxon>Dikarya</taxon>
        <taxon>Basidiomycota</taxon>
        <taxon>Ustilaginomycotina</taxon>
        <taxon>Ustilaginomycetes</taxon>
        <taxon>Ustilaginales</taxon>
        <taxon>Ustilaginaceae</taxon>
        <taxon>Melanopsichium</taxon>
    </lineage>
</organism>
<keyword evidence="2" id="KW-0547">Nucleotide-binding</keyword>
<dbReference type="Gene3D" id="3.40.50.300">
    <property type="entry name" value="P-loop containing nucleotide triphosphate hydrolases"/>
    <property type="match status" value="1"/>
</dbReference>
<dbReference type="PROSITE" id="PS51194">
    <property type="entry name" value="HELICASE_CTER"/>
    <property type="match status" value="1"/>
</dbReference>
<keyword evidence="2" id="KW-0347">Helicase</keyword>
<sequence length="149" mass="16609">MFGFQQLLLWHASGPVMIFCKDKAEAQSMAGHLGCACITSEVEERTRHEILFDWLPCSAAERENSKHILVGTSATSTSINPQHVGLVVHCRDAWDLVSYVQESGCAGYGSKETAAVFLAVECPRQEEMAKWYVEEQTCYHLVLSHFIDG</sequence>